<name>A0ABW5AS15_9BRAD</name>
<dbReference type="Proteomes" id="UP001597314">
    <property type="component" value="Unassembled WGS sequence"/>
</dbReference>
<keyword evidence="4" id="KW-1185">Reference proteome</keyword>
<gene>
    <name evidence="3" type="ORF">ACFSOX_22890</name>
</gene>
<accession>A0ABW5AS15</accession>
<sequence length="81" mass="8676">MSNTAPNAATAAKAPARPTVTDDHLRPLLLREAEAAKLLGCGRSLVWKLAREGAITKVNLRGAARFTRESVEKVAREGAPR</sequence>
<feature type="region of interest" description="Disordered" evidence="1">
    <location>
        <begin position="1"/>
        <end position="22"/>
    </location>
</feature>
<comment type="caution">
    <text evidence="3">The sequence shown here is derived from an EMBL/GenBank/DDBJ whole genome shotgun (WGS) entry which is preliminary data.</text>
</comment>
<evidence type="ECO:0000256" key="1">
    <source>
        <dbReference type="SAM" id="MobiDB-lite"/>
    </source>
</evidence>
<feature type="compositionally biased region" description="Low complexity" evidence="1">
    <location>
        <begin position="1"/>
        <end position="16"/>
    </location>
</feature>
<organism evidence="3 4">
    <name type="scientific">Rhodoplanes azumiensis</name>
    <dbReference type="NCBI Taxonomy" id="1897628"/>
    <lineage>
        <taxon>Bacteria</taxon>
        <taxon>Pseudomonadati</taxon>
        <taxon>Pseudomonadota</taxon>
        <taxon>Alphaproteobacteria</taxon>
        <taxon>Hyphomicrobiales</taxon>
        <taxon>Nitrobacteraceae</taxon>
        <taxon>Rhodoplanes</taxon>
    </lineage>
</organism>
<dbReference type="EMBL" id="JBHUIW010000044">
    <property type="protein sequence ID" value="MFD2185010.1"/>
    <property type="molecule type" value="Genomic_DNA"/>
</dbReference>
<protein>
    <submittedName>
        <fullName evidence="3">Helix-turn-helix domain-containing protein</fullName>
    </submittedName>
</protein>
<proteinExistence type="predicted"/>
<reference evidence="4" key="1">
    <citation type="journal article" date="2019" name="Int. J. Syst. Evol. Microbiol.">
        <title>The Global Catalogue of Microorganisms (GCM) 10K type strain sequencing project: providing services to taxonomists for standard genome sequencing and annotation.</title>
        <authorList>
            <consortium name="The Broad Institute Genomics Platform"/>
            <consortium name="The Broad Institute Genome Sequencing Center for Infectious Disease"/>
            <person name="Wu L."/>
            <person name="Ma J."/>
        </authorList>
    </citation>
    <scope>NUCLEOTIDE SEQUENCE [LARGE SCALE GENOMIC DNA]</scope>
    <source>
        <strain evidence="4">CGMCC 1.6774</strain>
    </source>
</reference>
<dbReference type="InterPro" id="IPR041657">
    <property type="entry name" value="HTH_17"/>
</dbReference>
<evidence type="ECO:0000259" key="2">
    <source>
        <dbReference type="Pfam" id="PF12728"/>
    </source>
</evidence>
<evidence type="ECO:0000313" key="4">
    <source>
        <dbReference type="Proteomes" id="UP001597314"/>
    </source>
</evidence>
<dbReference type="Pfam" id="PF12728">
    <property type="entry name" value="HTH_17"/>
    <property type="match status" value="1"/>
</dbReference>
<feature type="domain" description="Helix-turn-helix" evidence="2">
    <location>
        <begin position="30"/>
        <end position="77"/>
    </location>
</feature>
<dbReference type="RefSeq" id="WP_378480142.1">
    <property type="nucleotide sequence ID" value="NZ_JBHUIW010000044.1"/>
</dbReference>
<evidence type="ECO:0000313" key="3">
    <source>
        <dbReference type="EMBL" id="MFD2185010.1"/>
    </source>
</evidence>